<dbReference type="Gene3D" id="4.10.240.10">
    <property type="entry name" value="Zn(2)-C6 fungal-type DNA-binding domain"/>
    <property type="match status" value="1"/>
</dbReference>
<dbReference type="STRING" id="454130.A0A0U5FX76"/>
<dbReference type="GO" id="GO:0003677">
    <property type="term" value="F:DNA binding"/>
    <property type="evidence" value="ECO:0007669"/>
    <property type="project" value="UniProtKB-KW"/>
</dbReference>
<dbReference type="OMA" id="PESKILW"/>
<dbReference type="GO" id="GO:0008270">
    <property type="term" value="F:zinc ion binding"/>
    <property type="evidence" value="ECO:0007669"/>
    <property type="project" value="InterPro"/>
</dbReference>
<dbReference type="PANTHER" id="PTHR47660:SF3">
    <property type="entry name" value="FINGER DOMAIN PROTEIN, PUTATIVE (AFU_ORTHOLOGUE AFUA_4G03310)-RELATED"/>
    <property type="match status" value="1"/>
</dbReference>
<dbReference type="Proteomes" id="UP000054771">
    <property type="component" value="Unassembled WGS sequence"/>
</dbReference>
<dbReference type="PROSITE" id="PS00463">
    <property type="entry name" value="ZN2_CY6_FUNGAL_1"/>
    <property type="match status" value="1"/>
</dbReference>
<evidence type="ECO:0000313" key="8">
    <source>
        <dbReference type="EMBL" id="CEL03910.1"/>
    </source>
</evidence>
<dbReference type="InterPro" id="IPR001138">
    <property type="entry name" value="Zn2Cys6_DnaBD"/>
</dbReference>
<dbReference type="PANTHER" id="PTHR47660">
    <property type="entry name" value="TRANSCRIPTION FACTOR WITH C2H2 AND ZN(2)-CYS(6) DNA BINDING DOMAIN (EUROFUNG)-RELATED-RELATED"/>
    <property type="match status" value="1"/>
</dbReference>
<dbReference type="CDD" id="cd00067">
    <property type="entry name" value="GAL4"/>
    <property type="match status" value="1"/>
</dbReference>
<accession>A0A0U5FX76</accession>
<protein>
    <recommendedName>
        <fullName evidence="7">Zn(2)-C6 fungal-type domain-containing protein</fullName>
    </recommendedName>
</protein>
<evidence type="ECO:0000256" key="6">
    <source>
        <dbReference type="ARBA" id="ARBA00023242"/>
    </source>
</evidence>
<evidence type="ECO:0000313" key="9">
    <source>
        <dbReference type="Proteomes" id="UP000054771"/>
    </source>
</evidence>
<keyword evidence="2" id="KW-0862">Zinc</keyword>
<dbReference type="OrthoDB" id="2441642at2759"/>
<dbReference type="Pfam" id="PF00172">
    <property type="entry name" value="Zn_clus"/>
    <property type="match status" value="1"/>
</dbReference>
<evidence type="ECO:0000256" key="2">
    <source>
        <dbReference type="ARBA" id="ARBA00022833"/>
    </source>
</evidence>
<keyword evidence="3" id="KW-0805">Transcription regulation</keyword>
<evidence type="ECO:0000256" key="3">
    <source>
        <dbReference type="ARBA" id="ARBA00023015"/>
    </source>
</evidence>
<reference evidence="9" key="1">
    <citation type="journal article" date="2016" name="Genome Announc.">
        <title>Draft genome sequences of fungus Aspergillus calidoustus.</title>
        <authorList>
            <person name="Horn F."/>
            <person name="Linde J."/>
            <person name="Mattern D.J."/>
            <person name="Walther G."/>
            <person name="Guthke R."/>
            <person name="Scherlach K."/>
            <person name="Martin K."/>
            <person name="Brakhage A.A."/>
            <person name="Petzke L."/>
            <person name="Valiante V."/>
        </authorList>
    </citation>
    <scope>NUCLEOTIDE SEQUENCE [LARGE SCALE GENOMIC DNA]</scope>
    <source>
        <strain evidence="9">SF006504</strain>
    </source>
</reference>
<keyword evidence="9" id="KW-1185">Reference proteome</keyword>
<sequence length="432" mass="49009">MATPAKPAKKPRPPRRKACGNCAKSKARCSLEKPACSRCRLTDRTCVYEPAALASEQDNLHLPQGGLEAEPGRSNYLCPSFALGSNSTSTTSQTPISLSDASAPSWSPVDNTIWYPPSQQFQGQSLTKTPISNELHFEDIDLIPASEADNIRAQWLRPYFSTTLDRTEIPKVVLPYTTQFIKRILRTYPRNMLKDGHVPPIIHPAQVKGSVIPRALANCYSLVRLWEHAVAGSEEVVLSTLTREMDRLSSESPDQHDYQLLSSFQAYLMYSIMMYFSPRGNFSENTMITLMDLAFRTSRHGLSCTAEINRTKPTWESWIVAAAKRRAVFILYIFSSIYNADRMLPNFIADELRTVYVPGHKALWEAGNRETWNKAYDQYLSDWEDGSLVISELWASPEKEEPKRRERIERWVQTVDEFGMMIFAVCAHIHGC</sequence>
<keyword evidence="1" id="KW-0479">Metal-binding</keyword>
<dbReference type="SUPFAM" id="SSF57701">
    <property type="entry name" value="Zn2/Cys6 DNA-binding domain"/>
    <property type="match status" value="1"/>
</dbReference>
<dbReference type="AlphaFoldDB" id="A0A0U5FX76"/>
<dbReference type="EMBL" id="CDMC01000004">
    <property type="protein sequence ID" value="CEL03910.1"/>
    <property type="molecule type" value="Genomic_DNA"/>
</dbReference>
<evidence type="ECO:0000256" key="4">
    <source>
        <dbReference type="ARBA" id="ARBA00023125"/>
    </source>
</evidence>
<keyword evidence="4" id="KW-0238">DNA-binding</keyword>
<keyword evidence="6" id="KW-0539">Nucleus</keyword>
<dbReference type="InterPro" id="IPR036864">
    <property type="entry name" value="Zn2-C6_fun-type_DNA-bd_sf"/>
</dbReference>
<evidence type="ECO:0000256" key="5">
    <source>
        <dbReference type="ARBA" id="ARBA00023163"/>
    </source>
</evidence>
<name>A0A0U5FX76_ASPCI</name>
<dbReference type="GO" id="GO:0000981">
    <property type="term" value="F:DNA-binding transcription factor activity, RNA polymerase II-specific"/>
    <property type="evidence" value="ECO:0007669"/>
    <property type="project" value="InterPro"/>
</dbReference>
<evidence type="ECO:0000259" key="7">
    <source>
        <dbReference type="PROSITE" id="PS50048"/>
    </source>
</evidence>
<evidence type="ECO:0000256" key="1">
    <source>
        <dbReference type="ARBA" id="ARBA00022723"/>
    </source>
</evidence>
<dbReference type="SMART" id="SM00066">
    <property type="entry name" value="GAL4"/>
    <property type="match status" value="1"/>
</dbReference>
<proteinExistence type="predicted"/>
<keyword evidence="5" id="KW-0804">Transcription</keyword>
<feature type="domain" description="Zn(2)-C6 fungal-type" evidence="7">
    <location>
        <begin position="18"/>
        <end position="48"/>
    </location>
</feature>
<organism evidence="8 9">
    <name type="scientific">Aspergillus calidoustus</name>
    <dbReference type="NCBI Taxonomy" id="454130"/>
    <lineage>
        <taxon>Eukaryota</taxon>
        <taxon>Fungi</taxon>
        <taxon>Dikarya</taxon>
        <taxon>Ascomycota</taxon>
        <taxon>Pezizomycotina</taxon>
        <taxon>Eurotiomycetes</taxon>
        <taxon>Eurotiomycetidae</taxon>
        <taxon>Eurotiales</taxon>
        <taxon>Aspergillaceae</taxon>
        <taxon>Aspergillus</taxon>
        <taxon>Aspergillus subgen. Nidulantes</taxon>
    </lineage>
</organism>
<gene>
    <name evidence="8" type="ORF">ASPCAL05048</name>
</gene>
<dbReference type="PROSITE" id="PS50048">
    <property type="entry name" value="ZN2_CY6_FUNGAL_2"/>
    <property type="match status" value="1"/>
</dbReference>